<evidence type="ECO:0000259" key="3">
    <source>
        <dbReference type="Pfam" id="PF00561"/>
    </source>
</evidence>
<dbReference type="EMBL" id="JAULSW010000004">
    <property type="protein sequence ID" value="KAK3384890.1"/>
    <property type="molecule type" value="Genomic_DNA"/>
</dbReference>
<dbReference type="PRINTS" id="PR00412">
    <property type="entry name" value="EPOXHYDRLASE"/>
</dbReference>
<keyword evidence="1 4" id="KW-0378">Hydrolase</keyword>
<proteinExistence type="inferred from homology"/>
<keyword evidence="5" id="KW-1185">Reference proteome</keyword>
<dbReference type="Proteomes" id="UP001285441">
    <property type="component" value="Unassembled WGS sequence"/>
</dbReference>
<evidence type="ECO:0000313" key="4">
    <source>
        <dbReference type="EMBL" id="KAK3384890.1"/>
    </source>
</evidence>
<dbReference type="Gene3D" id="3.40.50.1820">
    <property type="entry name" value="alpha/beta hydrolase"/>
    <property type="match status" value="1"/>
</dbReference>
<evidence type="ECO:0000256" key="1">
    <source>
        <dbReference type="ARBA" id="ARBA00022801"/>
    </source>
</evidence>
<evidence type="ECO:0000313" key="5">
    <source>
        <dbReference type="Proteomes" id="UP001285441"/>
    </source>
</evidence>
<protein>
    <submittedName>
        <fullName evidence="4">Alpha/Beta hydrolase protein</fullName>
    </submittedName>
</protein>
<comment type="caution">
    <text evidence="4">The sequence shown here is derived from an EMBL/GenBank/DDBJ whole genome shotgun (WGS) entry which is preliminary data.</text>
</comment>
<dbReference type="Pfam" id="PF00561">
    <property type="entry name" value="Abhydrolase_1"/>
    <property type="match status" value="1"/>
</dbReference>
<dbReference type="PANTHER" id="PTHR43329">
    <property type="entry name" value="EPOXIDE HYDROLASE"/>
    <property type="match status" value="1"/>
</dbReference>
<dbReference type="AlphaFoldDB" id="A0AAE0NNU1"/>
<organism evidence="4 5">
    <name type="scientific">Podospora didyma</name>
    <dbReference type="NCBI Taxonomy" id="330526"/>
    <lineage>
        <taxon>Eukaryota</taxon>
        <taxon>Fungi</taxon>
        <taxon>Dikarya</taxon>
        <taxon>Ascomycota</taxon>
        <taxon>Pezizomycotina</taxon>
        <taxon>Sordariomycetes</taxon>
        <taxon>Sordariomycetidae</taxon>
        <taxon>Sordariales</taxon>
        <taxon>Podosporaceae</taxon>
        <taxon>Podospora</taxon>
    </lineage>
</organism>
<dbReference type="InterPro" id="IPR000073">
    <property type="entry name" value="AB_hydrolase_1"/>
</dbReference>
<dbReference type="GO" id="GO:0016787">
    <property type="term" value="F:hydrolase activity"/>
    <property type="evidence" value="ECO:0007669"/>
    <property type="project" value="UniProtKB-KW"/>
</dbReference>
<dbReference type="SUPFAM" id="SSF53474">
    <property type="entry name" value="alpha/beta-Hydrolases"/>
    <property type="match status" value="1"/>
</dbReference>
<comment type="similarity">
    <text evidence="2">Belongs to the AB hydrolase superfamily. Epoxide hydrolase family.</text>
</comment>
<dbReference type="InterPro" id="IPR000639">
    <property type="entry name" value="Epox_hydrolase-like"/>
</dbReference>
<reference evidence="4" key="1">
    <citation type="journal article" date="2023" name="Mol. Phylogenet. Evol.">
        <title>Genome-scale phylogeny and comparative genomics of the fungal order Sordariales.</title>
        <authorList>
            <person name="Hensen N."/>
            <person name="Bonometti L."/>
            <person name="Westerberg I."/>
            <person name="Brannstrom I.O."/>
            <person name="Guillou S."/>
            <person name="Cros-Aarteil S."/>
            <person name="Calhoun S."/>
            <person name="Haridas S."/>
            <person name="Kuo A."/>
            <person name="Mondo S."/>
            <person name="Pangilinan J."/>
            <person name="Riley R."/>
            <person name="LaButti K."/>
            <person name="Andreopoulos B."/>
            <person name="Lipzen A."/>
            <person name="Chen C."/>
            <person name="Yan M."/>
            <person name="Daum C."/>
            <person name="Ng V."/>
            <person name="Clum A."/>
            <person name="Steindorff A."/>
            <person name="Ohm R.A."/>
            <person name="Martin F."/>
            <person name="Silar P."/>
            <person name="Natvig D.O."/>
            <person name="Lalanne C."/>
            <person name="Gautier V."/>
            <person name="Ament-Velasquez S.L."/>
            <person name="Kruys A."/>
            <person name="Hutchinson M.I."/>
            <person name="Powell A.J."/>
            <person name="Barry K."/>
            <person name="Miller A.N."/>
            <person name="Grigoriev I.V."/>
            <person name="Debuchy R."/>
            <person name="Gladieux P."/>
            <person name="Hiltunen Thoren M."/>
            <person name="Johannesson H."/>
        </authorList>
    </citation>
    <scope>NUCLEOTIDE SEQUENCE</scope>
    <source>
        <strain evidence="4">CBS 232.78</strain>
    </source>
</reference>
<dbReference type="InterPro" id="IPR029058">
    <property type="entry name" value="AB_hydrolase_fold"/>
</dbReference>
<sequence>MAPEAINPDDPRIEHRFLKINDDITYHYMLAKPQTENPPPLGTVLLLHGWPDIGMGWRFQVLYLLSLGLQVIVPDLLGYGQTSAPDAFVEYSLRKMSAHMAHLVRDVVPDPSNHPVILGGHDWGAFLAWRLAIYHPDLFCGVFSFTIPFFPPAPTVVTLDDFVQQNPIFGYQLQNANGEAEAIGERHLRGFINTMHRGVSSDGESAFDPYVGLIEDRLANVGPSPLMTPEIFEHYVQEFSRHGLHGPMNWYRTRSINGEDETQLAAAPTNKYAKTTTTTPTKFQFPSIPAMLVMAGKDSVLSPQMAAGQEQYFSAGLKSEVIADASHWAMTHQPDEANRLIGEFVKQVLGL</sequence>
<gene>
    <name evidence="4" type="ORF">B0H63DRAFT_394691</name>
</gene>
<name>A0AAE0NNU1_9PEZI</name>
<feature type="domain" description="AB hydrolase-1" evidence="3">
    <location>
        <begin position="43"/>
        <end position="329"/>
    </location>
</feature>
<evidence type="ECO:0000256" key="2">
    <source>
        <dbReference type="ARBA" id="ARBA00038334"/>
    </source>
</evidence>
<reference evidence="4" key="2">
    <citation type="submission" date="2023-06" db="EMBL/GenBank/DDBJ databases">
        <authorList>
            <consortium name="Lawrence Berkeley National Laboratory"/>
            <person name="Haridas S."/>
            <person name="Hensen N."/>
            <person name="Bonometti L."/>
            <person name="Westerberg I."/>
            <person name="Brannstrom I.O."/>
            <person name="Guillou S."/>
            <person name="Cros-Aarteil S."/>
            <person name="Calhoun S."/>
            <person name="Kuo A."/>
            <person name="Mondo S."/>
            <person name="Pangilinan J."/>
            <person name="Riley R."/>
            <person name="LaButti K."/>
            <person name="Andreopoulos B."/>
            <person name="Lipzen A."/>
            <person name="Chen C."/>
            <person name="Yanf M."/>
            <person name="Daum C."/>
            <person name="Ng V."/>
            <person name="Clum A."/>
            <person name="Steindorff A."/>
            <person name="Ohm R."/>
            <person name="Martin F."/>
            <person name="Silar P."/>
            <person name="Natvig D."/>
            <person name="Lalanne C."/>
            <person name="Gautier V."/>
            <person name="Ament-velasquez S.L."/>
            <person name="Kruys A."/>
            <person name="Hutchinson M.I."/>
            <person name="Powell A.J."/>
            <person name="Barry K."/>
            <person name="Miller A.N."/>
            <person name="Grigoriev I.V."/>
            <person name="Debuchy R."/>
            <person name="Gladieux P."/>
            <person name="Thoren M.H."/>
            <person name="Johannesson H."/>
        </authorList>
    </citation>
    <scope>NUCLEOTIDE SEQUENCE</scope>
    <source>
        <strain evidence="4">CBS 232.78</strain>
    </source>
</reference>
<accession>A0AAE0NNU1</accession>